<feature type="region of interest" description="Disordered" evidence="1">
    <location>
        <begin position="270"/>
        <end position="297"/>
    </location>
</feature>
<name>A0A381Y096_9ZZZZ</name>
<proteinExistence type="predicted"/>
<evidence type="ECO:0000256" key="1">
    <source>
        <dbReference type="SAM" id="MobiDB-lite"/>
    </source>
</evidence>
<organism evidence="2">
    <name type="scientific">marine metagenome</name>
    <dbReference type="NCBI Taxonomy" id="408172"/>
    <lineage>
        <taxon>unclassified sequences</taxon>
        <taxon>metagenomes</taxon>
        <taxon>ecological metagenomes</taxon>
    </lineage>
</organism>
<sequence>MPVFVKTWFHLGVETWYLPEYVHRADWTHFDYTDASVQQTQAEYDRAVKNTARFSRDACEQIIEGALRHEMAYVKQPVDAVTGILFQRSEVIEGVHVVDFLSQFQREPYYASSLQTYVSEHEDSCLDQDLLEQILVNAEQEAYESRPYETFRTAVGAVSDMLGIITNDRPDHISGDIWSSFIEYRQIHQLNPVLAETLDRLKLQPDQSLTPDELLGTESPTPDLESLASPEETDAENKVALADDIPMVYRASGEEDGDLADHDNVFDLVEDEPLEPSKGQSVVPGGDVSDDVPMEDITHIKCKEIDRLEDDSK</sequence>
<accession>A0A381Y096</accession>
<gene>
    <name evidence="2" type="ORF">METZ01_LOCUS122757</name>
</gene>
<protein>
    <submittedName>
        <fullName evidence="2">Uncharacterized protein</fullName>
    </submittedName>
</protein>
<dbReference type="AlphaFoldDB" id="A0A381Y096"/>
<feature type="region of interest" description="Disordered" evidence="1">
    <location>
        <begin position="204"/>
        <end position="237"/>
    </location>
</feature>
<dbReference type="EMBL" id="UINC01016867">
    <property type="protein sequence ID" value="SVA69903.1"/>
    <property type="molecule type" value="Genomic_DNA"/>
</dbReference>
<reference evidence="2" key="1">
    <citation type="submission" date="2018-05" db="EMBL/GenBank/DDBJ databases">
        <authorList>
            <person name="Lanie J.A."/>
            <person name="Ng W.-L."/>
            <person name="Kazmierczak K.M."/>
            <person name="Andrzejewski T.M."/>
            <person name="Davidsen T.M."/>
            <person name="Wayne K.J."/>
            <person name="Tettelin H."/>
            <person name="Glass J.I."/>
            <person name="Rusch D."/>
            <person name="Podicherti R."/>
            <person name="Tsui H.-C.T."/>
            <person name="Winkler M.E."/>
        </authorList>
    </citation>
    <scope>NUCLEOTIDE SEQUENCE</scope>
</reference>
<evidence type="ECO:0000313" key="2">
    <source>
        <dbReference type="EMBL" id="SVA69903.1"/>
    </source>
</evidence>